<proteinExistence type="predicted"/>
<organism evidence="1 2">
    <name type="scientific">Camellia lanceoleosa</name>
    <dbReference type="NCBI Taxonomy" id="1840588"/>
    <lineage>
        <taxon>Eukaryota</taxon>
        <taxon>Viridiplantae</taxon>
        <taxon>Streptophyta</taxon>
        <taxon>Embryophyta</taxon>
        <taxon>Tracheophyta</taxon>
        <taxon>Spermatophyta</taxon>
        <taxon>Magnoliopsida</taxon>
        <taxon>eudicotyledons</taxon>
        <taxon>Gunneridae</taxon>
        <taxon>Pentapetalae</taxon>
        <taxon>asterids</taxon>
        <taxon>Ericales</taxon>
        <taxon>Theaceae</taxon>
        <taxon>Camellia</taxon>
    </lineage>
</organism>
<evidence type="ECO:0000313" key="2">
    <source>
        <dbReference type="Proteomes" id="UP001060215"/>
    </source>
</evidence>
<name>A0ACC0IPM5_9ERIC</name>
<protein>
    <submittedName>
        <fullName evidence="1">Uncharacterized protein</fullName>
    </submittedName>
</protein>
<dbReference type="Proteomes" id="UP001060215">
    <property type="component" value="Chromosome 3"/>
</dbReference>
<sequence length="1250" mass="138538">MVSVLADAGCTLINPSGPPSLPSDPPSSAAISTAFFLLRRPLRSSFLSFSSYILSPSISMSVPLSPNNKTNNSTNILFRFCGVLVSSDSVETKALFEFYYSCLRSSGGFLVDSDAFAEKLLQVLSICPLHLKKEIVGSLPEIIGDQNNKAVVDSLEQMLQEDSAVIMPVLDSFSNLNLDDQLQEQNSKLKGKSPVDTAEVSILDALRSCLRFKNILCQEILKELKCLETARDHKEQNQEFGIHIYRSLFEEFVDTSSRQMSSALEAMVLLASKYSEELIPLSSHISGILDYLEGFSVENLHKPPSTVSWSSKESFGSSIANELLMIILKQVSNPDLKYKKMGLIGTLKIVSCHGDANNAACSSSQKSNYEEALELLKLSMESCKQLPLPLILFYDELISVLDCRTLHPAIMEWIGKHASEFESLFLSDLEGGQLPIKDSNCGLEGELWMNLDGDISPVCLNILPLVSASMQSGSLLQILPAKFLLLSTIERLANQGSLGGIDALLGCPLHVPSFQLNAYCTQASGRFDSVIVGTAHMNSRGLYMSSPIGILEYAISSRFLESLLNNCLKQYSLFLPDLYPHMEYSASSLSNQPSYIGNSEKKSERMKANESSSPNKKGKNGRTSKASTSSDVNGKFRQPTIVDSLRKACGTTSQEVPNEDSSCLHSRDSVAEPASPHASDSSEVVNVEISAASEVLEAQRYKFRPLLVDCFSILAFSKMQNQDSCCPDPAAELPLHLYLLRDLHCKLDYFSPPRKQFSARCLSNPPGFSRMTANEFLRKILPLFSSLQKHLNCAVHILKEGTEFCQEHWSVQSASAKNPDLTNMVVSKSSVCNSLLKEILTCFRKMLNLPDIQAEKSVLSDLLEAFQPTKIPDSIFSGMQVIPSPGNIDYLYCGAYSFLEGVLEEAITLSFTLASEVLLTLDSVITSVQQFLEKSVEGKSKDIHSGLFREILPTLQNRLGTSAYKLLRHNWDNHNLGNGWKSKGVVQKILQIYLVNSDSTSDLLCELVCSILPQATLSKTMAEDDFHGFPTLCSATFDVWYRVMHEENLRILNILVKEVILLGKPRAGFQLEAVEVLLKNLQKTVNVVVSLINMCRTHDKISVHAMAVKYGGKFVDSFLKVFDFLQTQFQIHSELIIQLVKELQKATRTLQTVCSEAKGMKQTAVTSKIPATKRSLERFLFHVKALLYTTSSGCTFWMGNLKHKDLMGQVVSSQAYVDEQNENAVEDFEETMVEEDQQNSVASEEERETE</sequence>
<accession>A0ACC0IPM5</accession>
<reference evidence="1 2" key="1">
    <citation type="journal article" date="2022" name="Plant J.">
        <title>Chromosome-level genome of Camellia lanceoleosa provides a valuable resource for understanding genome evolution and self-incompatibility.</title>
        <authorList>
            <person name="Gong W."/>
            <person name="Xiao S."/>
            <person name="Wang L."/>
            <person name="Liao Z."/>
            <person name="Chang Y."/>
            <person name="Mo W."/>
            <person name="Hu G."/>
            <person name="Li W."/>
            <person name="Zhao G."/>
            <person name="Zhu H."/>
            <person name="Hu X."/>
            <person name="Ji K."/>
            <person name="Xiang X."/>
            <person name="Song Q."/>
            <person name="Yuan D."/>
            <person name="Jin S."/>
            <person name="Zhang L."/>
        </authorList>
    </citation>
    <scope>NUCLEOTIDE SEQUENCE [LARGE SCALE GENOMIC DNA]</scope>
    <source>
        <strain evidence="1">SQ_2022a</strain>
    </source>
</reference>
<dbReference type="EMBL" id="CM045760">
    <property type="protein sequence ID" value="KAI8027550.1"/>
    <property type="molecule type" value="Genomic_DNA"/>
</dbReference>
<keyword evidence="2" id="KW-1185">Reference proteome</keyword>
<evidence type="ECO:0000313" key="1">
    <source>
        <dbReference type="EMBL" id="KAI8027550.1"/>
    </source>
</evidence>
<gene>
    <name evidence="1" type="ORF">LOK49_LG02G01751</name>
</gene>
<comment type="caution">
    <text evidence="1">The sequence shown here is derived from an EMBL/GenBank/DDBJ whole genome shotgun (WGS) entry which is preliminary data.</text>
</comment>